<keyword evidence="2" id="KW-1185">Reference proteome</keyword>
<sequence>MKQLKIINYSCSYAQRFTGKLYLDCWAGNQKLRVYYPAQGLTYLGYFPEKDYSISVFTSTDCKKLDGGDNGGD</sequence>
<name>A0ABP3L5A3_9BACI</name>
<evidence type="ECO:0000313" key="2">
    <source>
        <dbReference type="Proteomes" id="UP001500880"/>
    </source>
</evidence>
<accession>A0ABP3L5A3</accession>
<dbReference type="EMBL" id="BAAADO010000003">
    <property type="protein sequence ID" value="GAA0492488.1"/>
    <property type="molecule type" value="Genomic_DNA"/>
</dbReference>
<reference evidence="2" key="1">
    <citation type="journal article" date="2019" name="Int. J. Syst. Evol. Microbiol.">
        <title>The Global Catalogue of Microorganisms (GCM) 10K type strain sequencing project: providing services to taxonomists for standard genome sequencing and annotation.</title>
        <authorList>
            <consortium name="The Broad Institute Genomics Platform"/>
            <consortium name="The Broad Institute Genome Sequencing Center for Infectious Disease"/>
            <person name="Wu L."/>
            <person name="Ma J."/>
        </authorList>
    </citation>
    <scope>NUCLEOTIDE SEQUENCE [LARGE SCALE GENOMIC DNA]</scope>
    <source>
        <strain evidence="2">JCM 12389</strain>
    </source>
</reference>
<dbReference type="Proteomes" id="UP001500880">
    <property type="component" value="Unassembled WGS sequence"/>
</dbReference>
<comment type="caution">
    <text evidence="1">The sequence shown here is derived from an EMBL/GenBank/DDBJ whole genome shotgun (WGS) entry which is preliminary data.</text>
</comment>
<dbReference type="RefSeq" id="WP_343840007.1">
    <property type="nucleotide sequence ID" value="NZ_BAAADO010000003.1"/>
</dbReference>
<protein>
    <submittedName>
        <fullName evidence="1">Uncharacterized protein</fullName>
    </submittedName>
</protein>
<gene>
    <name evidence="1" type="ORF">GCM10008986_18550</name>
</gene>
<organism evidence="1 2">
    <name type="scientific">Salinibacillus aidingensis</name>
    <dbReference type="NCBI Taxonomy" id="237684"/>
    <lineage>
        <taxon>Bacteria</taxon>
        <taxon>Bacillati</taxon>
        <taxon>Bacillota</taxon>
        <taxon>Bacilli</taxon>
        <taxon>Bacillales</taxon>
        <taxon>Bacillaceae</taxon>
        <taxon>Salinibacillus</taxon>
    </lineage>
</organism>
<proteinExistence type="predicted"/>
<evidence type="ECO:0000313" key="1">
    <source>
        <dbReference type="EMBL" id="GAA0492488.1"/>
    </source>
</evidence>